<feature type="domain" description="DM2" evidence="2">
    <location>
        <begin position="210"/>
        <end position="287"/>
    </location>
</feature>
<keyword evidence="5" id="KW-1185">Reference proteome</keyword>
<evidence type="ECO:0000259" key="3">
    <source>
        <dbReference type="PROSITE" id="PS51998"/>
    </source>
</evidence>
<dbReference type="AlphaFoldDB" id="W9Z3E2"/>
<dbReference type="SUPFAM" id="SSF47592">
    <property type="entry name" value="SWIB/MDM2 domain"/>
    <property type="match status" value="1"/>
</dbReference>
<dbReference type="eggNOG" id="KOG1946">
    <property type="taxonomic scope" value="Eukaryota"/>
</dbReference>
<evidence type="ECO:0000313" key="5">
    <source>
        <dbReference type="Proteomes" id="UP000019484"/>
    </source>
</evidence>
<dbReference type="PROSITE" id="PS51925">
    <property type="entry name" value="SWIB_MDM2"/>
    <property type="match status" value="1"/>
</dbReference>
<feature type="region of interest" description="Disordered" evidence="1">
    <location>
        <begin position="86"/>
        <end position="143"/>
    </location>
</feature>
<accession>W9Z3E2</accession>
<dbReference type="OrthoDB" id="10251073at2759"/>
<dbReference type="SMART" id="SM00151">
    <property type="entry name" value="SWIB"/>
    <property type="match status" value="1"/>
</dbReference>
<dbReference type="RefSeq" id="XP_007720699.1">
    <property type="nucleotide sequence ID" value="XM_007722509.1"/>
</dbReference>
<dbReference type="Gene3D" id="1.10.245.10">
    <property type="entry name" value="SWIB/MDM2 domain"/>
    <property type="match status" value="1"/>
</dbReference>
<dbReference type="InterPro" id="IPR019835">
    <property type="entry name" value="SWIB_domain"/>
</dbReference>
<gene>
    <name evidence="4" type="ORF">A1O1_01596</name>
</gene>
<dbReference type="InterPro" id="IPR036885">
    <property type="entry name" value="SWIB_MDM2_dom_sf"/>
</dbReference>
<comment type="caution">
    <text evidence="4">The sequence shown here is derived from an EMBL/GenBank/DDBJ whole genome shotgun (WGS) entry which is preliminary data.</text>
</comment>
<name>W9Z3E2_9EURO</name>
<feature type="compositionally biased region" description="Basic residues" evidence="1">
    <location>
        <begin position="173"/>
        <end position="183"/>
    </location>
</feature>
<feature type="compositionally biased region" description="Basic and acidic residues" evidence="1">
    <location>
        <begin position="198"/>
        <end position="211"/>
    </location>
</feature>
<evidence type="ECO:0000256" key="1">
    <source>
        <dbReference type="SAM" id="MobiDB-lite"/>
    </source>
</evidence>
<dbReference type="SUPFAM" id="SSF109715">
    <property type="entry name" value="DEK C-terminal domain"/>
    <property type="match status" value="1"/>
</dbReference>
<dbReference type="GeneID" id="19156498"/>
<evidence type="ECO:0000313" key="4">
    <source>
        <dbReference type="EMBL" id="EXJ96470.1"/>
    </source>
</evidence>
<dbReference type="CDD" id="cd10567">
    <property type="entry name" value="SWIB-MDM2_like"/>
    <property type="match status" value="1"/>
</dbReference>
<protein>
    <submittedName>
        <fullName evidence="4">Uncharacterized protein</fullName>
    </submittedName>
</protein>
<proteinExistence type="predicted"/>
<dbReference type="PROSITE" id="PS51998">
    <property type="entry name" value="DEK_C"/>
    <property type="match status" value="1"/>
</dbReference>
<feature type="domain" description="DEK-C" evidence="3">
    <location>
        <begin position="22"/>
        <end position="77"/>
    </location>
</feature>
<dbReference type="Gene3D" id="1.10.10.60">
    <property type="entry name" value="Homeodomain-like"/>
    <property type="match status" value="1"/>
</dbReference>
<dbReference type="InterPro" id="IPR003121">
    <property type="entry name" value="SWIB_MDM2_domain"/>
</dbReference>
<evidence type="ECO:0000259" key="2">
    <source>
        <dbReference type="PROSITE" id="PS51925"/>
    </source>
</evidence>
<dbReference type="Pfam" id="PF08766">
    <property type="entry name" value="DEK_C"/>
    <property type="match status" value="1"/>
</dbReference>
<dbReference type="STRING" id="1182541.W9Z3E2"/>
<dbReference type="InterPro" id="IPR014876">
    <property type="entry name" value="DEK_C"/>
</dbReference>
<feature type="region of interest" description="Disordered" evidence="1">
    <location>
        <begin position="156"/>
        <end position="215"/>
    </location>
</feature>
<dbReference type="Pfam" id="PF02201">
    <property type="entry name" value="SWIB"/>
    <property type="match status" value="1"/>
</dbReference>
<organism evidence="4 5">
    <name type="scientific">Capronia coronata CBS 617.96</name>
    <dbReference type="NCBI Taxonomy" id="1182541"/>
    <lineage>
        <taxon>Eukaryota</taxon>
        <taxon>Fungi</taxon>
        <taxon>Dikarya</taxon>
        <taxon>Ascomycota</taxon>
        <taxon>Pezizomycotina</taxon>
        <taxon>Eurotiomycetes</taxon>
        <taxon>Chaetothyriomycetidae</taxon>
        <taxon>Chaetothyriales</taxon>
        <taxon>Herpotrichiellaceae</taxon>
        <taxon>Capronia</taxon>
    </lineage>
</organism>
<dbReference type="EMBL" id="AMWN01000001">
    <property type="protein sequence ID" value="EXJ96470.1"/>
    <property type="molecule type" value="Genomic_DNA"/>
</dbReference>
<sequence length="290" mass="32564">MSRKCHELSAWVIFADPLQVPQSVRAQYIAVIDSILNEADLTTITRKSIRQGIQDRVDYDITPHKAAIKVLIDERFDIINARKNGESPVVPSVEQADPMPTANGVHKPPADSPSTSPTKRGTSDAASDVIDRPPAKKKRKASLDADAAFAARLQAEEDKLARPTRGGTSRKAAPVKKKKKRPKKEPGTGSDDSDLDEEGRKAQKPKRETGFHKPLNLSPALSNFFGETQLSRPETTKRMWAYIKENDLQDPSDKRYIVCDSRMREIFRQDKVHMFTMTKLISQQMYNPED</sequence>
<reference evidence="4 5" key="1">
    <citation type="submission" date="2013-03" db="EMBL/GenBank/DDBJ databases">
        <title>The Genome Sequence of Capronia coronata CBS 617.96.</title>
        <authorList>
            <consortium name="The Broad Institute Genomics Platform"/>
            <person name="Cuomo C."/>
            <person name="de Hoog S."/>
            <person name="Gorbushina A."/>
            <person name="Walker B."/>
            <person name="Young S.K."/>
            <person name="Zeng Q."/>
            <person name="Gargeya S."/>
            <person name="Fitzgerald M."/>
            <person name="Haas B."/>
            <person name="Abouelleil A."/>
            <person name="Allen A.W."/>
            <person name="Alvarado L."/>
            <person name="Arachchi H.M."/>
            <person name="Berlin A.M."/>
            <person name="Chapman S.B."/>
            <person name="Gainer-Dewar J."/>
            <person name="Goldberg J."/>
            <person name="Griggs A."/>
            <person name="Gujja S."/>
            <person name="Hansen M."/>
            <person name="Howarth C."/>
            <person name="Imamovic A."/>
            <person name="Ireland A."/>
            <person name="Larimer J."/>
            <person name="McCowan C."/>
            <person name="Murphy C."/>
            <person name="Pearson M."/>
            <person name="Poon T.W."/>
            <person name="Priest M."/>
            <person name="Roberts A."/>
            <person name="Saif S."/>
            <person name="Shea T."/>
            <person name="Sisk P."/>
            <person name="Sykes S."/>
            <person name="Wortman J."/>
            <person name="Nusbaum C."/>
            <person name="Birren B."/>
        </authorList>
    </citation>
    <scope>NUCLEOTIDE SEQUENCE [LARGE SCALE GENOMIC DNA]</scope>
    <source>
        <strain evidence="4 5">CBS 617.96</strain>
    </source>
</reference>
<dbReference type="Proteomes" id="UP000019484">
    <property type="component" value="Unassembled WGS sequence"/>
</dbReference>
<dbReference type="PANTHER" id="PTHR13844">
    <property type="entry name" value="SWI/SNF-RELATED MATRIX-ASSOCIATED ACTIN-DEPENDENT REGULATOR OF CHROMATIN SUBFAMILY D"/>
    <property type="match status" value="1"/>
</dbReference>
<dbReference type="HOGENOM" id="CLU_046065_1_1_1"/>